<name>A0A0R0LRR9_9MICR</name>
<evidence type="ECO:0000256" key="1">
    <source>
        <dbReference type="SAM" id="Phobius"/>
    </source>
</evidence>
<keyword evidence="1" id="KW-1133">Transmembrane helix</keyword>
<feature type="transmembrane region" description="Helical" evidence="1">
    <location>
        <begin position="39"/>
        <end position="63"/>
    </location>
</feature>
<dbReference type="Proteomes" id="UP000051530">
    <property type="component" value="Unassembled WGS sequence"/>
</dbReference>
<gene>
    <name evidence="2" type="ORF">M153_108870003</name>
</gene>
<keyword evidence="1" id="KW-0472">Membrane</keyword>
<organism evidence="2 3">
    <name type="scientific">Pseudoloma neurophilia</name>
    <dbReference type="NCBI Taxonomy" id="146866"/>
    <lineage>
        <taxon>Eukaryota</taxon>
        <taxon>Fungi</taxon>
        <taxon>Fungi incertae sedis</taxon>
        <taxon>Microsporidia</taxon>
        <taxon>Pseudoloma</taxon>
    </lineage>
</organism>
<reference evidence="2 3" key="1">
    <citation type="submission" date="2015-07" db="EMBL/GenBank/DDBJ databases">
        <title>The genome of Pseudoloma neurophilia, a relevant intracellular parasite of the zebrafish.</title>
        <authorList>
            <person name="Ndikumana S."/>
            <person name="Pelin A."/>
            <person name="Sanders J."/>
            <person name="Corradi N."/>
        </authorList>
    </citation>
    <scope>NUCLEOTIDE SEQUENCE [LARGE SCALE GENOMIC DNA]</scope>
    <source>
        <strain evidence="2 3">MK1</strain>
    </source>
</reference>
<dbReference type="EMBL" id="LGUB01001163">
    <property type="protein sequence ID" value="KRH92150.1"/>
    <property type="molecule type" value="Genomic_DNA"/>
</dbReference>
<keyword evidence="1" id="KW-0812">Transmembrane</keyword>
<comment type="caution">
    <text evidence="2">The sequence shown here is derived from an EMBL/GenBank/DDBJ whole genome shotgun (WGS) entry which is preliminary data.</text>
</comment>
<protein>
    <submittedName>
        <fullName evidence="2">Uncharacterized protein</fullName>
    </submittedName>
</protein>
<keyword evidence="3" id="KW-1185">Reference proteome</keyword>
<dbReference type="InterPro" id="IPR029058">
    <property type="entry name" value="AB_hydrolase_fold"/>
</dbReference>
<proteinExistence type="predicted"/>
<dbReference type="VEuPathDB" id="MicrosporidiaDB:M153_108870003"/>
<sequence length="290" mass="34023">KKNFHLKFNFEKFSCEFFYKKCPLLITLVKIMKSRATGILASVYIVLYISIATFFLSHNYILFPCRFTDYKSRIMTRIPLKNNMSQDLSIQYHNRNKTDNTVYFNCHGQQADDIEKILRRKFLDSNVYFLFHRGHESGQIIRNKKVIAADIEAVADYIMTKTPKTSTITVSGHSLGTWSAVRCAQYIFKKGRECKIKLLDPFTSIKYQVSCLFPLVDLLFIYDYCNFDGMKALKDHLWVYRAEIENVLHEKEAKRMADFLKENGIRTRVITGTFHTNSIFVHDDFFALEN</sequence>
<dbReference type="AlphaFoldDB" id="A0A0R0LRR9"/>
<dbReference type="Gene3D" id="3.40.50.1820">
    <property type="entry name" value="alpha/beta hydrolase"/>
    <property type="match status" value="1"/>
</dbReference>
<feature type="non-terminal residue" evidence="2">
    <location>
        <position position="1"/>
    </location>
</feature>
<accession>A0A0R0LRR9</accession>
<dbReference type="SUPFAM" id="SSF53474">
    <property type="entry name" value="alpha/beta-Hydrolases"/>
    <property type="match status" value="1"/>
</dbReference>
<evidence type="ECO:0000313" key="3">
    <source>
        <dbReference type="Proteomes" id="UP000051530"/>
    </source>
</evidence>
<evidence type="ECO:0000313" key="2">
    <source>
        <dbReference type="EMBL" id="KRH92150.1"/>
    </source>
</evidence>